<evidence type="ECO:0000313" key="1">
    <source>
        <dbReference type="EMBL" id="KAL0487462.1"/>
    </source>
</evidence>
<dbReference type="AlphaFoldDB" id="A0AAW2ZFR3"/>
<name>A0AAW2ZFR3_9EUKA</name>
<accession>A0AAW2ZFR3</accession>
<proteinExistence type="predicted"/>
<dbReference type="SUPFAM" id="SSF103657">
    <property type="entry name" value="BAR/IMD domain-like"/>
    <property type="match status" value="1"/>
</dbReference>
<evidence type="ECO:0000313" key="2">
    <source>
        <dbReference type="Proteomes" id="UP001431209"/>
    </source>
</evidence>
<reference evidence="1 2" key="1">
    <citation type="submission" date="2024-03" db="EMBL/GenBank/DDBJ databases">
        <title>The Acrasis kona genome and developmental transcriptomes reveal deep origins of eukaryotic multicellular pathways.</title>
        <authorList>
            <person name="Sheikh S."/>
            <person name="Fu C.-J."/>
            <person name="Brown M.W."/>
            <person name="Baldauf S.L."/>
        </authorList>
    </citation>
    <scope>NUCLEOTIDE SEQUENCE [LARGE SCALE GENOMIC DNA]</scope>
    <source>
        <strain evidence="1 2">ATCC MYA-3509</strain>
    </source>
</reference>
<sequence>MFDRLVLQMLKNAKRGLLRGSQSIKRKIGKSERIADAEYDAVKGESERLENCLATMNMHLALLDECFTNLSKTMSNVRQDIDAYQSLLNEVKARDIIPHQTVRYDNNMLRQLHALQAQLDAMVIAPTTTLLRNTLIEPIKSDLENVRQIHPMHSQYQKSELEFDYYREKVAQFDPEKNKKPDALPMLQRKMDQKQQKLKQISDSNKGFMVQTLISSHRSFDALTNAMVEMVCQLATNICAVTQPKPIRNDYEPYPRLEQSTSSVSYSSDVNVGVLDEPKEDLTVVKLKVNYSQ</sequence>
<gene>
    <name evidence="1" type="ORF">AKO1_004137</name>
</gene>
<dbReference type="Proteomes" id="UP001431209">
    <property type="component" value="Unassembled WGS sequence"/>
</dbReference>
<organism evidence="1 2">
    <name type="scientific">Acrasis kona</name>
    <dbReference type="NCBI Taxonomy" id="1008807"/>
    <lineage>
        <taxon>Eukaryota</taxon>
        <taxon>Discoba</taxon>
        <taxon>Heterolobosea</taxon>
        <taxon>Tetramitia</taxon>
        <taxon>Eutetramitia</taxon>
        <taxon>Acrasidae</taxon>
        <taxon>Acrasis</taxon>
    </lineage>
</organism>
<dbReference type="Gene3D" id="1.20.1270.60">
    <property type="entry name" value="Arfaptin homology (AH) domain/BAR domain"/>
    <property type="match status" value="1"/>
</dbReference>
<dbReference type="InterPro" id="IPR027267">
    <property type="entry name" value="AH/BAR_dom_sf"/>
</dbReference>
<dbReference type="EMBL" id="JAOPGA020001346">
    <property type="protein sequence ID" value="KAL0487462.1"/>
    <property type="molecule type" value="Genomic_DNA"/>
</dbReference>
<keyword evidence="2" id="KW-1185">Reference proteome</keyword>
<comment type="caution">
    <text evidence="1">The sequence shown here is derived from an EMBL/GenBank/DDBJ whole genome shotgun (WGS) entry which is preliminary data.</text>
</comment>
<protein>
    <submittedName>
        <fullName evidence="1">VPS20</fullName>
    </submittedName>
</protein>